<evidence type="ECO:0000256" key="2">
    <source>
        <dbReference type="SAM" id="MobiDB-lite"/>
    </source>
</evidence>
<keyword evidence="4" id="KW-1185">Reference proteome</keyword>
<keyword evidence="1" id="KW-0175">Coiled coil</keyword>
<proteinExistence type="predicted"/>
<feature type="compositionally biased region" description="Basic residues" evidence="2">
    <location>
        <begin position="317"/>
        <end position="341"/>
    </location>
</feature>
<reference evidence="3 4" key="1">
    <citation type="journal article" date="2020" name="ISME J.">
        <title>Uncovering the hidden diversity of litter-decomposition mechanisms in mushroom-forming fungi.</title>
        <authorList>
            <person name="Floudas D."/>
            <person name="Bentzer J."/>
            <person name="Ahren D."/>
            <person name="Johansson T."/>
            <person name="Persson P."/>
            <person name="Tunlid A."/>
        </authorList>
    </citation>
    <scope>NUCLEOTIDE SEQUENCE [LARGE SCALE GENOMIC DNA]</scope>
    <source>
        <strain evidence="3 4">CBS 661.87</strain>
    </source>
</reference>
<organism evidence="3 4">
    <name type="scientific">Tricholomella constricta</name>
    <dbReference type="NCBI Taxonomy" id="117010"/>
    <lineage>
        <taxon>Eukaryota</taxon>
        <taxon>Fungi</taxon>
        <taxon>Dikarya</taxon>
        <taxon>Basidiomycota</taxon>
        <taxon>Agaricomycotina</taxon>
        <taxon>Agaricomycetes</taxon>
        <taxon>Agaricomycetidae</taxon>
        <taxon>Agaricales</taxon>
        <taxon>Tricholomatineae</taxon>
        <taxon>Lyophyllaceae</taxon>
        <taxon>Tricholomella</taxon>
    </lineage>
</organism>
<evidence type="ECO:0000313" key="4">
    <source>
        <dbReference type="Proteomes" id="UP000565441"/>
    </source>
</evidence>
<name>A0A8H5M3T2_9AGAR</name>
<dbReference type="OrthoDB" id="3039717at2759"/>
<dbReference type="Proteomes" id="UP000565441">
    <property type="component" value="Unassembled WGS sequence"/>
</dbReference>
<gene>
    <name evidence="3" type="ORF">D9615_005838</name>
</gene>
<evidence type="ECO:0000256" key="1">
    <source>
        <dbReference type="SAM" id="Coils"/>
    </source>
</evidence>
<feature type="compositionally biased region" description="Basic and acidic residues" evidence="2">
    <location>
        <begin position="268"/>
        <end position="293"/>
    </location>
</feature>
<comment type="caution">
    <text evidence="3">The sequence shown here is derived from an EMBL/GenBank/DDBJ whole genome shotgun (WGS) entry which is preliminary data.</text>
</comment>
<dbReference type="AlphaFoldDB" id="A0A8H5M3T2"/>
<protein>
    <submittedName>
        <fullName evidence="3">Uncharacterized protein</fullName>
    </submittedName>
</protein>
<sequence length="341" mass="37754">MSSSTGAYASFQRALSPHTLAVTQPVEDVKSAQASRYYVYIGCNSVNDVIDAVPADYRDCLREPLKALAATVSRLAATRSTIAKWEALKDAGQVPPHMRVKPLEVQFTKDFAGDARAAEATRNIVEANRKYQDSVRDLALEAKRIEARFLQEATDNEPLFKLLSPSVIAAFADVKSRYMRPRFDEVMGEPTAAGNIELAGWESDPEVEKVWKNLLKDLPLIARRVITIVEQIERQKASKVAKKRDLADTATVEMGDITAESIQKMVQKHLEAERKKQEAPKKKLPNFKKDGKNRSSSSKTARSDPNKPMKAWTAKTAQKKKAATSKKNTSKGKGKGKAPAK</sequence>
<feature type="coiled-coil region" evidence="1">
    <location>
        <begin position="117"/>
        <end position="148"/>
    </location>
</feature>
<feature type="region of interest" description="Disordered" evidence="2">
    <location>
        <begin position="268"/>
        <end position="341"/>
    </location>
</feature>
<accession>A0A8H5M3T2</accession>
<evidence type="ECO:0000313" key="3">
    <source>
        <dbReference type="EMBL" id="KAF5379732.1"/>
    </source>
</evidence>
<dbReference type="EMBL" id="JAACJP010000015">
    <property type="protein sequence ID" value="KAF5379732.1"/>
    <property type="molecule type" value="Genomic_DNA"/>
</dbReference>